<protein>
    <recommendedName>
        <fullName evidence="4">Dual-specificity RNA methyltransferase RlmN N-terminal domain-containing protein</fullName>
    </recommendedName>
</protein>
<dbReference type="PANTHER" id="PTHR30544:SF5">
    <property type="entry name" value="RADICAL SAM CORE DOMAIN-CONTAINING PROTEIN"/>
    <property type="match status" value="1"/>
</dbReference>
<name>A0A382DPY2_9ZZZZ</name>
<accession>A0A382DPY2</accession>
<dbReference type="Gene3D" id="3.20.20.70">
    <property type="entry name" value="Aldolase class I"/>
    <property type="match status" value="1"/>
</dbReference>
<dbReference type="AlphaFoldDB" id="A0A382DPY2"/>
<organism evidence="5">
    <name type="scientific">marine metagenome</name>
    <dbReference type="NCBI Taxonomy" id="408172"/>
    <lineage>
        <taxon>unclassified sequences</taxon>
        <taxon>metagenomes</taxon>
        <taxon>ecological metagenomes</taxon>
    </lineage>
</organism>
<evidence type="ECO:0000256" key="2">
    <source>
        <dbReference type="ARBA" id="ARBA00022485"/>
    </source>
</evidence>
<sequence length="126" mass="14657">MTDIKTDLIGLTQDEIIESLISNKLISEQEKFRAKQIWHWIYHHGETNITKMATISNELRKQISKFYKVKRPVIENHQLSTDGTQKWLIKLEDNNLIETVFIPESNRGTLCVSSQVGCTLNCKFCF</sequence>
<dbReference type="EMBL" id="UINC01040227">
    <property type="protein sequence ID" value="SVB39801.1"/>
    <property type="molecule type" value="Genomic_DNA"/>
</dbReference>
<gene>
    <name evidence="5" type="ORF">METZ01_LOCUS192655</name>
</gene>
<dbReference type="GO" id="GO:0030488">
    <property type="term" value="P:tRNA methylation"/>
    <property type="evidence" value="ECO:0007669"/>
    <property type="project" value="TreeGrafter"/>
</dbReference>
<dbReference type="GO" id="GO:0070475">
    <property type="term" value="P:rRNA base methylation"/>
    <property type="evidence" value="ECO:0007669"/>
    <property type="project" value="TreeGrafter"/>
</dbReference>
<dbReference type="GO" id="GO:0051539">
    <property type="term" value="F:4 iron, 4 sulfur cluster binding"/>
    <property type="evidence" value="ECO:0007669"/>
    <property type="project" value="UniProtKB-KW"/>
</dbReference>
<evidence type="ECO:0000256" key="3">
    <source>
        <dbReference type="ARBA" id="ARBA00022552"/>
    </source>
</evidence>
<keyword evidence="3" id="KW-0698">rRNA processing</keyword>
<dbReference type="Gene3D" id="1.10.150.530">
    <property type="match status" value="1"/>
</dbReference>
<keyword evidence="2" id="KW-0479">Metal-binding</keyword>
<dbReference type="InterPro" id="IPR013785">
    <property type="entry name" value="Aldolase_TIM"/>
</dbReference>
<dbReference type="PANTHER" id="PTHR30544">
    <property type="entry name" value="23S RRNA METHYLTRANSFERASE"/>
    <property type="match status" value="1"/>
</dbReference>
<keyword evidence="2" id="KW-0408">Iron</keyword>
<dbReference type="Pfam" id="PF21016">
    <property type="entry name" value="RlmN_N"/>
    <property type="match status" value="1"/>
</dbReference>
<dbReference type="InterPro" id="IPR040072">
    <property type="entry name" value="Methyltransferase_A"/>
</dbReference>
<evidence type="ECO:0000256" key="1">
    <source>
        <dbReference type="ARBA" id="ARBA00001966"/>
    </source>
</evidence>
<keyword evidence="2" id="KW-0004">4Fe-4S</keyword>
<feature type="domain" description="Dual-specificity RNA methyltransferase RlmN N-terminal" evidence="4">
    <location>
        <begin position="7"/>
        <end position="66"/>
    </location>
</feature>
<comment type="cofactor">
    <cofactor evidence="1">
        <name>[4Fe-4S] cluster</name>
        <dbReference type="ChEBI" id="CHEBI:49883"/>
    </cofactor>
</comment>
<dbReference type="InterPro" id="IPR048641">
    <property type="entry name" value="RlmN_N"/>
</dbReference>
<keyword evidence="2" id="KW-0411">Iron-sulfur</keyword>
<reference evidence="5" key="1">
    <citation type="submission" date="2018-05" db="EMBL/GenBank/DDBJ databases">
        <authorList>
            <person name="Lanie J.A."/>
            <person name="Ng W.-L."/>
            <person name="Kazmierczak K.M."/>
            <person name="Andrzejewski T.M."/>
            <person name="Davidsen T.M."/>
            <person name="Wayne K.J."/>
            <person name="Tettelin H."/>
            <person name="Glass J.I."/>
            <person name="Rusch D."/>
            <person name="Podicherti R."/>
            <person name="Tsui H.-C.T."/>
            <person name="Winkler M.E."/>
        </authorList>
    </citation>
    <scope>NUCLEOTIDE SEQUENCE</scope>
</reference>
<evidence type="ECO:0000313" key="5">
    <source>
        <dbReference type="EMBL" id="SVB39801.1"/>
    </source>
</evidence>
<feature type="non-terminal residue" evidence="5">
    <location>
        <position position="126"/>
    </location>
</feature>
<evidence type="ECO:0000259" key="4">
    <source>
        <dbReference type="Pfam" id="PF21016"/>
    </source>
</evidence>
<proteinExistence type="predicted"/>